<dbReference type="EC" id="3.4.23.43" evidence="9"/>
<dbReference type="PRINTS" id="PR00864">
    <property type="entry name" value="PREPILNPTASE"/>
</dbReference>
<dbReference type="Proteomes" id="UP000295504">
    <property type="component" value="Unassembled WGS sequence"/>
</dbReference>
<evidence type="ECO:0000256" key="9">
    <source>
        <dbReference type="RuleBase" id="RU003794"/>
    </source>
</evidence>
<sequence length="255" mass="28611">MIVFIVLVGLLIGSFLNVCIYRIPREESIAYPSSHCTTCNTYLKPLDLVPVLSYIVYGGKCKYCKDNISIRYPFIELFNCFVFVLLYLRFGLSIKFIAYAILSSTLLAMSVIDFDYQIIPDGIVVFILLLGLAYKLASMVLYRVPYPLIDSIVGFLIGGGFFLLIAILSNGGMGGGDIKLMGALGFWLGWKLTLLMMLLSFLIGGVLSILLITFKKKGRKEAIPFGPFIAIATFITICWHQEILVWYVGMFFNNY</sequence>
<dbReference type="PANTHER" id="PTHR30487:SF0">
    <property type="entry name" value="PREPILIN LEADER PEPTIDASE_N-METHYLTRANSFERASE-RELATED"/>
    <property type="match status" value="1"/>
</dbReference>
<dbReference type="InterPro" id="IPR050882">
    <property type="entry name" value="Prepilin_peptidase/N-MTase"/>
</dbReference>
<dbReference type="Pfam" id="PF01478">
    <property type="entry name" value="Peptidase_A24"/>
    <property type="match status" value="1"/>
</dbReference>
<keyword evidence="9 13" id="KW-0489">Methyltransferase</keyword>
<dbReference type="EC" id="2.1.1.-" evidence="9"/>
<feature type="transmembrane region" description="Helical" evidence="10">
    <location>
        <begin position="188"/>
        <end position="213"/>
    </location>
</feature>
<evidence type="ECO:0000256" key="7">
    <source>
        <dbReference type="ARBA" id="ARBA00023136"/>
    </source>
</evidence>
<feature type="transmembrane region" description="Helical" evidence="10">
    <location>
        <begin position="225"/>
        <end position="249"/>
    </location>
</feature>
<comment type="catalytic activity">
    <reaction evidence="9">
        <text>Typically cleaves a -Gly-|-Phe- bond to release an N-terminal, basic peptide of 5-8 residues from type IV prepilin, and then N-methylates the new N-terminal amino group, the methyl donor being S-adenosyl-L-methionine.</text>
        <dbReference type="EC" id="3.4.23.43"/>
    </reaction>
</comment>
<reference evidence="13 14" key="1">
    <citation type="submission" date="2019-03" db="EMBL/GenBank/DDBJ databases">
        <title>Genomic Encyclopedia of Type Strains, Phase IV (KMG-IV): sequencing the most valuable type-strain genomes for metagenomic binning, comparative biology and taxonomic classification.</title>
        <authorList>
            <person name="Goeker M."/>
        </authorList>
    </citation>
    <scope>NUCLEOTIDE SEQUENCE [LARGE SCALE GENOMIC DNA]</scope>
    <source>
        <strain evidence="13 14">DSM 100013</strain>
    </source>
</reference>
<dbReference type="RefSeq" id="WP_132849040.1">
    <property type="nucleotide sequence ID" value="NZ_CP058648.1"/>
</dbReference>
<dbReference type="Gene3D" id="1.20.120.1220">
    <property type="match status" value="1"/>
</dbReference>
<dbReference type="InterPro" id="IPR000045">
    <property type="entry name" value="Prepilin_IV_endopep_pep"/>
</dbReference>
<evidence type="ECO:0000256" key="3">
    <source>
        <dbReference type="ARBA" id="ARBA00022475"/>
    </source>
</evidence>
<proteinExistence type="inferred from homology"/>
<feature type="domain" description="Prepilin peptidase A24 N-terminal" evidence="12">
    <location>
        <begin position="7"/>
        <end position="90"/>
    </location>
</feature>
<feature type="transmembrane region" description="Helical" evidence="10">
    <location>
        <begin position="118"/>
        <end position="136"/>
    </location>
</feature>
<accession>A0A4V2T389</accession>
<evidence type="ECO:0000313" key="13">
    <source>
        <dbReference type="EMBL" id="TCQ00534.1"/>
    </source>
</evidence>
<keyword evidence="14" id="KW-1185">Reference proteome</keyword>
<feature type="domain" description="Prepilin type IV endopeptidase peptidase" evidence="11">
    <location>
        <begin position="101"/>
        <end position="209"/>
    </location>
</feature>
<name>A0A4V2T389_9FIRM</name>
<dbReference type="GO" id="GO:0032259">
    <property type="term" value="P:methylation"/>
    <property type="evidence" value="ECO:0007669"/>
    <property type="project" value="UniProtKB-KW"/>
</dbReference>
<evidence type="ECO:0000256" key="4">
    <source>
        <dbReference type="ARBA" id="ARBA00022519"/>
    </source>
</evidence>
<gene>
    <name evidence="13" type="ORF">EDD79_103023</name>
</gene>
<comment type="function">
    <text evidence="9">Plays an essential role in type IV pili and type II pseudopili formation by proteolytically removing the leader sequence from substrate proteins and subsequently monomethylating the alpha-amino group of the newly exposed N-terminal phenylalanine.</text>
</comment>
<dbReference type="Pfam" id="PF06750">
    <property type="entry name" value="A24_N_bact"/>
    <property type="match status" value="1"/>
</dbReference>
<dbReference type="InterPro" id="IPR014032">
    <property type="entry name" value="Peptidase_A24A_bac"/>
</dbReference>
<evidence type="ECO:0000259" key="12">
    <source>
        <dbReference type="Pfam" id="PF06750"/>
    </source>
</evidence>
<dbReference type="OrthoDB" id="9789291at2"/>
<comment type="caution">
    <text evidence="13">The sequence shown here is derived from an EMBL/GenBank/DDBJ whole genome shotgun (WGS) entry which is preliminary data.</text>
</comment>
<keyword evidence="5 9" id="KW-0812">Transmembrane</keyword>
<evidence type="ECO:0000256" key="5">
    <source>
        <dbReference type="ARBA" id="ARBA00022692"/>
    </source>
</evidence>
<keyword evidence="3" id="KW-1003">Cell membrane</keyword>
<dbReference type="GO" id="GO:0006465">
    <property type="term" value="P:signal peptide processing"/>
    <property type="evidence" value="ECO:0007669"/>
    <property type="project" value="TreeGrafter"/>
</dbReference>
<evidence type="ECO:0000256" key="2">
    <source>
        <dbReference type="ARBA" id="ARBA00005801"/>
    </source>
</evidence>
<keyword evidence="7 10" id="KW-0472">Membrane</keyword>
<organism evidence="13 14">
    <name type="scientific">Serpentinicella alkaliphila</name>
    <dbReference type="NCBI Taxonomy" id="1734049"/>
    <lineage>
        <taxon>Bacteria</taxon>
        <taxon>Bacillati</taxon>
        <taxon>Bacillota</taxon>
        <taxon>Clostridia</taxon>
        <taxon>Peptostreptococcales</taxon>
        <taxon>Natronincolaceae</taxon>
        <taxon>Serpentinicella</taxon>
    </lineage>
</organism>
<evidence type="ECO:0000256" key="8">
    <source>
        <dbReference type="RuleBase" id="RU003793"/>
    </source>
</evidence>
<dbReference type="GO" id="GO:0008168">
    <property type="term" value="F:methyltransferase activity"/>
    <property type="evidence" value="ECO:0007669"/>
    <property type="project" value="UniProtKB-KW"/>
</dbReference>
<comment type="subcellular location">
    <subcellularLocation>
        <location evidence="1">Cell inner membrane</location>
        <topology evidence="1">Multi-pass membrane protein</topology>
    </subcellularLocation>
    <subcellularLocation>
        <location evidence="9">Cell membrane</location>
        <topology evidence="9">Multi-pass membrane protein</topology>
    </subcellularLocation>
</comment>
<keyword evidence="6 10" id="KW-1133">Transmembrane helix</keyword>
<protein>
    <recommendedName>
        <fullName evidence="9">Prepilin leader peptidase/N-methyltransferase</fullName>
        <ecNumber evidence="9">2.1.1.-</ecNumber>
        <ecNumber evidence="9">3.4.23.43</ecNumber>
    </recommendedName>
</protein>
<dbReference type="EMBL" id="SLYC01000030">
    <property type="protein sequence ID" value="TCQ00534.1"/>
    <property type="molecule type" value="Genomic_DNA"/>
</dbReference>
<evidence type="ECO:0000313" key="14">
    <source>
        <dbReference type="Proteomes" id="UP000295504"/>
    </source>
</evidence>
<keyword evidence="9" id="KW-0645">Protease</keyword>
<evidence type="ECO:0000259" key="11">
    <source>
        <dbReference type="Pfam" id="PF01478"/>
    </source>
</evidence>
<dbReference type="InterPro" id="IPR010627">
    <property type="entry name" value="Prepilin_pept_A24_N"/>
</dbReference>
<keyword evidence="9 13" id="KW-0808">Transferase</keyword>
<evidence type="ECO:0000256" key="10">
    <source>
        <dbReference type="SAM" id="Phobius"/>
    </source>
</evidence>
<dbReference type="GO" id="GO:0005886">
    <property type="term" value="C:plasma membrane"/>
    <property type="evidence" value="ECO:0007669"/>
    <property type="project" value="UniProtKB-SubCell"/>
</dbReference>
<comment type="similarity">
    <text evidence="2 8">Belongs to the peptidase A24 family.</text>
</comment>
<dbReference type="PANTHER" id="PTHR30487">
    <property type="entry name" value="TYPE 4 PREPILIN-LIKE PROTEINS LEADER PEPTIDE-PROCESSING ENZYME"/>
    <property type="match status" value="1"/>
</dbReference>
<dbReference type="GO" id="GO:0004190">
    <property type="term" value="F:aspartic-type endopeptidase activity"/>
    <property type="evidence" value="ECO:0007669"/>
    <property type="project" value="UniProtKB-EC"/>
</dbReference>
<keyword evidence="9" id="KW-0511">Multifunctional enzyme</keyword>
<keyword evidence="9" id="KW-0378">Hydrolase</keyword>
<keyword evidence="4" id="KW-0997">Cell inner membrane</keyword>
<evidence type="ECO:0000256" key="1">
    <source>
        <dbReference type="ARBA" id="ARBA00004429"/>
    </source>
</evidence>
<dbReference type="AlphaFoldDB" id="A0A4V2T389"/>
<evidence type="ECO:0000256" key="6">
    <source>
        <dbReference type="ARBA" id="ARBA00022989"/>
    </source>
</evidence>
<feature type="transmembrane region" description="Helical" evidence="10">
    <location>
        <begin position="148"/>
        <end position="168"/>
    </location>
</feature>